<accession>A0ABR6EV00</accession>
<keyword evidence="1" id="KW-1133">Transmembrane helix</keyword>
<evidence type="ECO:0000313" key="3">
    <source>
        <dbReference type="Proteomes" id="UP000636110"/>
    </source>
</evidence>
<feature type="transmembrane region" description="Helical" evidence="1">
    <location>
        <begin position="115"/>
        <end position="135"/>
    </location>
</feature>
<protein>
    <recommendedName>
        <fullName evidence="4">ABC transporter permease</fullName>
    </recommendedName>
</protein>
<organism evidence="2 3">
    <name type="scientific">Pedobacter gandavensis</name>
    <dbReference type="NCBI Taxonomy" id="2679963"/>
    <lineage>
        <taxon>Bacteria</taxon>
        <taxon>Pseudomonadati</taxon>
        <taxon>Bacteroidota</taxon>
        <taxon>Sphingobacteriia</taxon>
        <taxon>Sphingobacteriales</taxon>
        <taxon>Sphingobacteriaceae</taxon>
        <taxon>Pedobacter</taxon>
    </lineage>
</organism>
<proteinExistence type="predicted"/>
<sequence length="526" mass="58720">MQYIYPIIKADYLQRTRSYSFLITLAITIFMAYSFIPAQDASYTTLSANGYKGAYNSAWVGYVSGIMTTIMLSYFGFLLINSGIKKDIDTEVGLIIATTPISNFKYLLSKQLSNYLVLLTIAGITFCVSIGVFLIRGTGYPFILSNFILPYMFFAVPALFVVAALAVVGEVFLGKRNILQYIVYFMLCGICMGFINSKSEASASGLFDPFGLSLITKSVTNHINTHYAENIKGVSFGFIFNGQKVYKPFVWEGLNWSALFIGSRLVWMAMGFALVYISSLFFHRFDFKQALSAKKSEKEAASISLAQPMTKPIGMNKAALPSLTFNYGIYPLVKTEFLLLIRQGNKWLWLLNSGLWIAMCFVPLNIAHAYLLPILLFLQVTRWSELATKEKTNRVHYFAYASYKPLQRMLPAQILAGIVLAVSLCLPVIIRCALAAGIYAIVDVINGAIFLVLLAVTLGILTGGKKLFEVFFFLLTYSVLNKLPVTDYLGSLPHQNMNLGLLLVLALNLVLLLISFVARRYQTRHL</sequence>
<dbReference type="Proteomes" id="UP000636110">
    <property type="component" value="Unassembled WGS sequence"/>
</dbReference>
<feature type="transmembrane region" description="Helical" evidence="1">
    <location>
        <begin position="178"/>
        <end position="195"/>
    </location>
</feature>
<dbReference type="EMBL" id="WNXC01000001">
    <property type="protein sequence ID" value="MBB2148649.1"/>
    <property type="molecule type" value="Genomic_DNA"/>
</dbReference>
<feature type="transmembrane region" description="Helical" evidence="1">
    <location>
        <begin position="409"/>
        <end position="430"/>
    </location>
</feature>
<name>A0ABR6EV00_9SPHI</name>
<feature type="transmembrane region" description="Helical" evidence="1">
    <location>
        <begin position="147"/>
        <end position="166"/>
    </location>
</feature>
<feature type="transmembrane region" description="Helical" evidence="1">
    <location>
        <begin position="59"/>
        <end position="80"/>
    </location>
</feature>
<gene>
    <name evidence="2" type="ORF">GM920_06965</name>
</gene>
<comment type="caution">
    <text evidence="2">The sequence shown here is derived from an EMBL/GenBank/DDBJ whole genome shotgun (WGS) entry which is preliminary data.</text>
</comment>
<feature type="transmembrane region" description="Helical" evidence="1">
    <location>
        <begin position="436"/>
        <end position="460"/>
    </location>
</feature>
<feature type="transmembrane region" description="Helical" evidence="1">
    <location>
        <begin position="347"/>
        <end position="364"/>
    </location>
</feature>
<feature type="transmembrane region" description="Helical" evidence="1">
    <location>
        <begin position="497"/>
        <end position="518"/>
    </location>
</feature>
<evidence type="ECO:0000313" key="2">
    <source>
        <dbReference type="EMBL" id="MBB2148649.1"/>
    </source>
</evidence>
<keyword evidence="3" id="KW-1185">Reference proteome</keyword>
<dbReference type="RefSeq" id="WP_182954834.1">
    <property type="nucleotide sequence ID" value="NZ_WNXC01000001.1"/>
</dbReference>
<evidence type="ECO:0000256" key="1">
    <source>
        <dbReference type="SAM" id="Phobius"/>
    </source>
</evidence>
<reference evidence="2 3" key="1">
    <citation type="submission" date="2019-11" db="EMBL/GenBank/DDBJ databases">
        <title>Description of Pedobacter sp. LMG 31462T.</title>
        <authorList>
            <person name="Carlier A."/>
            <person name="Qi S."/>
            <person name="Vandamme P."/>
        </authorList>
    </citation>
    <scope>NUCLEOTIDE SEQUENCE [LARGE SCALE GENOMIC DNA]</scope>
    <source>
        <strain evidence="2 3">LMG 31462</strain>
    </source>
</reference>
<keyword evidence="1" id="KW-0812">Transmembrane</keyword>
<keyword evidence="1" id="KW-0472">Membrane</keyword>
<feature type="transmembrane region" description="Helical" evidence="1">
    <location>
        <begin position="21"/>
        <end position="39"/>
    </location>
</feature>
<evidence type="ECO:0008006" key="4">
    <source>
        <dbReference type="Google" id="ProtNLM"/>
    </source>
</evidence>
<feature type="transmembrane region" description="Helical" evidence="1">
    <location>
        <begin position="265"/>
        <end position="285"/>
    </location>
</feature>